<protein>
    <recommendedName>
        <fullName evidence="2">Protein PHLOEM PROTEIN 2-LIKE A9-like</fullName>
    </recommendedName>
</protein>
<dbReference type="InterPro" id="IPR052147">
    <property type="entry name" value="PP2-like/Lectin"/>
</dbReference>
<reference evidence="1" key="1">
    <citation type="submission" date="2018-02" db="EMBL/GenBank/DDBJ databases">
        <title>Rhizophora mucronata_Transcriptome.</title>
        <authorList>
            <person name="Meera S.P."/>
            <person name="Sreeshan A."/>
            <person name="Augustine A."/>
        </authorList>
    </citation>
    <scope>NUCLEOTIDE SEQUENCE</scope>
    <source>
        <tissue evidence="1">Leaf</tissue>
    </source>
</reference>
<dbReference type="GO" id="GO:0030246">
    <property type="term" value="F:carbohydrate binding"/>
    <property type="evidence" value="ECO:0007669"/>
    <property type="project" value="InterPro"/>
</dbReference>
<proteinExistence type="predicted"/>
<dbReference type="EMBL" id="GGEC01014902">
    <property type="protein sequence ID" value="MBW95385.1"/>
    <property type="molecule type" value="Transcribed_RNA"/>
</dbReference>
<sequence>MAKPHQQADETEIFSIPEEGGLQECSFKPRAFNIIWGADNRYWVVPQKGVDAPAELVQVSWLEVTATTPPLTAGSSYEISFEVTTRQGAFGWNGCPLYIMAKVGKAGRYTRKKISLPSPDATKTTTVPPENSFTVQVPAGRQGDASRIHFGLYEVWTGRWKGGLQIHEARVKKLGKPTQAETNN</sequence>
<dbReference type="Pfam" id="PF14299">
    <property type="entry name" value="PP2"/>
    <property type="match status" value="1"/>
</dbReference>
<name>A0A2P2JPJ5_RHIMU</name>
<evidence type="ECO:0000313" key="1">
    <source>
        <dbReference type="EMBL" id="MBW95385.1"/>
    </source>
</evidence>
<dbReference type="InterPro" id="IPR025886">
    <property type="entry name" value="PP2-like"/>
</dbReference>
<organism evidence="1">
    <name type="scientific">Rhizophora mucronata</name>
    <name type="common">Asiatic mangrove</name>
    <dbReference type="NCBI Taxonomy" id="61149"/>
    <lineage>
        <taxon>Eukaryota</taxon>
        <taxon>Viridiplantae</taxon>
        <taxon>Streptophyta</taxon>
        <taxon>Embryophyta</taxon>
        <taxon>Tracheophyta</taxon>
        <taxon>Spermatophyta</taxon>
        <taxon>Magnoliopsida</taxon>
        <taxon>eudicotyledons</taxon>
        <taxon>Gunneridae</taxon>
        <taxon>Pentapetalae</taxon>
        <taxon>rosids</taxon>
        <taxon>fabids</taxon>
        <taxon>Malpighiales</taxon>
        <taxon>Rhizophoraceae</taxon>
        <taxon>Rhizophora</taxon>
    </lineage>
</organism>
<dbReference type="PANTHER" id="PTHR48478:SF1">
    <property type="entry name" value="LECTIN-LIKE"/>
    <property type="match status" value="1"/>
</dbReference>
<accession>A0A2P2JPJ5</accession>
<evidence type="ECO:0008006" key="2">
    <source>
        <dbReference type="Google" id="ProtNLM"/>
    </source>
</evidence>
<dbReference type="PANTHER" id="PTHR48478">
    <property type="entry name" value="LECTIN-LIKE"/>
    <property type="match status" value="1"/>
</dbReference>
<dbReference type="AlphaFoldDB" id="A0A2P2JPJ5"/>